<comment type="caution">
    <text evidence="2">The sequence shown here is derived from an EMBL/GenBank/DDBJ whole genome shotgun (WGS) entry which is preliminary data.</text>
</comment>
<feature type="compositionally biased region" description="Polar residues" evidence="1">
    <location>
        <begin position="131"/>
        <end position="141"/>
    </location>
</feature>
<protein>
    <submittedName>
        <fullName evidence="2">Uncharacterized protein</fullName>
    </submittedName>
</protein>
<keyword evidence="3" id="KW-1185">Reference proteome</keyword>
<reference evidence="2" key="1">
    <citation type="submission" date="2019-07" db="EMBL/GenBank/DDBJ databases">
        <authorList>
            <person name="Dittberner H."/>
        </authorList>
    </citation>
    <scope>NUCLEOTIDE SEQUENCE [LARGE SCALE GENOMIC DNA]</scope>
</reference>
<dbReference type="EMBL" id="CABITT030000008">
    <property type="protein sequence ID" value="VVB14901.1"/>
    <property type="molecule type" value="Genomic_DNA"/>
</dbReference>
<sequence>MEAENMFEVTRDLVVIMCGTWECRRNGVWDFTIDKKQMGRCFNVGARVKPTFTYWVPCTIPLIDTVKNPPVAFTTDEGFYNYKAMRAMNKGVTLFVEFRSVQFPGQEYSADGGWHRELVYSPEDVFPANCTRASGDSQTPHSLEGEDEAVWGDDPASDEEFEDSDGSIRHESEGEEDEEYDMDHWTDLISREYGAWADEPKDDGTTSGVDGAEETVEEETRQLSTFVPLSLQNMYADIRSDEGFYAVDAAPMFDEFDEIDRDLCYIDFATTEDAVYKGQTFKNKRESQIT</sequence>
<proteinExistence type="predicted"/>
<evidence type="ECO:0000256" key="1">
    <source>
        <dbReference type="SAM" id="MobiDB-lite"/>
    </source>
</evidence>
<feature type="region of interest" description="Disordered" evidence="1">
    <location>
        <begin position="129"/>
        <end position="182"/>
    </location>
</feature>
<organism evidence="2 3">
    <name type="scientific">Arabis nemorensis</name>
    <dbReference type="NCBI Taxonomy" id="586526"/>
    <lineage>
        <taxon>Eukaryota</taxon>
        <taxon>Viridiplantae</taxon>
        <taxon>Streptophyta</taxon>
        <taxon>Embryophyta</taxon>
        <taxon>Tracheophyta</taxon>
        <taxon>Spermatophyta</taxon>
        <taxon>Magnoliopsida</taxon>
        <taxon>eudicotyledons</taxon>
        <taxon>Gunneridae</taxon>
        <taxon>Pentapetalae</taxon>
        <taxon>rosids</taxon>
        <taxon>malvids</taxon>
        <taxon>Brassicales</taxon>
        <taxon>Brassicaceae</taxon>
        <taxon>Arabideae</taxon>
        <taxon>Arabis</taxon>
    </lineage>
</organism>
<dbReference type="AlphaFoldDB" id="A0A565CMX9"/>
<dbReference type="Proteomes" id="UP000489600">
    <property type="component" value="Unassembled WGS sequence"/>
</dbReference>
<evidence type="ECO:0000313" key="3">
    <source>
        <dbReference type="Proteomes" id="UP000489600"/>
    </source>
</evidence>
<accession>A0A565CMX9</accession>
<evidence type="ECO:0000313" key="2">
    <source>
        <dbReference type="EMBL" id="VVB14901.1"/>
    </source>
</evidence>
<name>A0A565CMX9_9BRAS</name>
<feature type="region of interest" description="Disordered" evidence="1">
    <location>
        <begin position="194"/>
        <end position="221"/>
    </location>
</feature>
<gene>
    <name evidence="2" type="ORF">ANE_LOCUS25345</name>
</gene>
<feature type="compositionally biased region" description="Acidic residues" evidence="1">
    <location>
        <begin position="145"/>
        <end position="165"/>
    </location>
</feature>